<name>A0A8D8FLB1_CULPI</name>
<organism evidence="2">
    <name type="scientific">Culex pipiens</name>
    <name type="common">House mosquito</name>
    <dbReference type="NCBI Taxonomy" id="7175"/>
    <lineage>
        <taxon>Eukaryota</taxon>
        <taxon>Metazoa</taxon>
        <taxon>Ecdysozoa</taxon>
        <taxon>Arthropoda</taxon>
        <taxon>Hexapoda</taxon>
        <taxon>Insecta</taxon>
        <taxon>Pterygota</taxon>
        <taxon>Neoptera</taxon>
        <taxon>Endopterygota</taxon>
        <taxon>Diptera</taxon>
        <taxon>Nematocera</taxon>
        <taxon>Culicoidea</taxon>
        <taxon>Culicidae</taxon>
        <taxon>Culicinae</taxon>
        <taxon>Culicini</taxon>
        <taxon>Culex</taxon>
        <taxon>Culex</taxon>
    </lineage>
</organism>
<evidence type="ECO:0000256" key="1">
    <source>
        <dbReference type="SAM" id="MobiDB-lite"/>
    </source>
</evidence>
<dbReference type="AlphaFoldDB" id="A0A8D8FLB1"/>
<dbReference type="EMBL" id="HBUE01076044">
    <property type="protein sequence ID" value="CAG6475080.1"/>
    <property type="molecule type" value="Transcribed_RNA"/>
</dbReference>
<sequence length="124" mass="13816">MVLFQGGPARNRKNQNQSREPRRQVFSGPPFSRTAAGLENDSRKMARTSCTCCRVLRRSSVMQAAHFAIVQKVHATISVGVIIRKSGFGGSTGEMRTRVVRRKPANFLSLGLRQLVPPGWLCQY</sequence>
<reference evidence="2" key="1">
    <citation type="submission" date="2021-05" db="EMBL/GenBank/DDBJ databases">
        <authorList>
            <person name="Alioto T."/>
            <person name="Alioto T."/>
            <person name="Gomez Garrido J."/>
        </authorList>
    </citation>
    <scope>NUCLEOTIDE SEQUENCE</scope>
</reference>
<protein>
    <submittedName>
        <fullName evidence="2">(northern house mosquito) hypothetical protein</fullName>
    </submittedName>
</protein>
<accession>A0A8D8FLB1</accession>
<proteinExistence type="predicted"/>
<feature type="region of interest" description="Disordered" evidence="1">
    <location>
        <begin position="1"/>
        <end position="46"/>
    </location>
</feature>
<evidence type="ECO:0000313" key="2">
    <source>
        <dbReference type="EMBL" id="CAG6475080.1"/>
    </source>
</evidence>